<gene>
    <name evidence="2" type="ORF">MEBOL_002106</name>
</gene>
<dbReference type="AlphaFoldDB" id="A0A250IBY8"/>
<keyword evidence="3" id="KW-1185">Reference proteome</keyword>
<evidence type="ECO:0000313" key="2">
    <source>
        <dbReference type="EMBL" id="ATB28657.1"/>
    </source>
</evidence>
<dbReference type="RefSeq" id="WP_095977321.1">
    <property type="nucleotide sequence ID" value="NZ_CP022163.1"/>
</dbReference>
<dbReference type="EMBL" id="CP022163">
    <property type="protein sequence ID" value="ATB28657.1"/>
    <property type="molecule type" value="Genomic_DNA"/>
</dbReference>
<name>A0A250IBY8_9BACT</name>
<feature type="domain" description="DUF4180" evidence="1">
    <location>
        <begin position="4"/>
        <end position="109"/>
    </location>
</feature>
<organism evidence="2 3">
    <name type="scientific">Melittangium boletus DSM 14713</name>
    <dbReference type="NCBI Taxonomy" id="1294270"/>
    <lineage>
        <taxon>Bacteria</taxon>
        <taxon>Pseudomonadati</taxon>
        <taxon>Myxococcota</taxon>
        <taxon>Myxococcia</taxon>
        <taxon>Myxococcales</taxon>
        <taxon>Cystobacterineae</taxon>
        <taxon>Archangiaceae</taxon>
        <taxon>Melittangium</taxon>
    </lineage>
</organism>
<dbReference type="OrthoDB" id="8595425at2"/>
<protein>
    <recommendedName>
        <fullName evidence="1">DUF4180 domain-containing protein</fullName>
    </recommendedName>
</protein>
<dbReference type="Pfam" id="PF13788">
    <property type="entry name" value="DUF4180"/>
    <property type="match status" value="1"/>
</dbReference>
<evidence type="ECO:0000313" key="3">
    <source>
        <dbReference type="Proteomes" id="UP000217289"/>
    </source>
</evidence>
<evidence type="ECO:0000259" key="1">
    <source>
        <dbReference type="Pfam" id="PF13788"/>
    </source>
</evidence>
<dbReference type="Proteomes" id="UP000217289">
    <property type="component" value="Chromosome"/>
</dbReference>
<accession>A0A250IBY8</accession>
<dbReference type="InterPro" id="IPR025438">
    <property type="entry name" value="DUF4180"/>
</dbReference>
<sequence length="111" mass="12512">MSEERGVLVASEAGISIRTVRDVTDAIGACFGAEGILFTEEDLAPEFFNLRSGLAGEFLQKFVNYRLRVALVVPHPETHGERFKELAYEHRSHPLVRFVHSRAEAETWLRG</sequence>
<proteinExistence type="predicted"/>
<dbReference type="KEGG" id="mbd:MEBOL_002106"/>
<reference evidence="2 3" key="1">
    <citation type="submission" date="2017-06" db="EMBL/GenBank/DDBJ databases">
        <authorList>
            <person name="Kim H.J."/>
            <person name="Triplett B.A."/>
        </authorList>
    </citation>
    <scope>NUCLEOTIDE SEQUENCE [LARGE SCALE GENOMIC DNA]</scope>
    <source>
        <strain evidence="2 3">DSM 14713</strain>
    </source>
</reference>